<protein>
    <recommendedName>
        <fullName evidence="2">carbonic anhydrase</fullName>
        <ecNumber evidence="2">4.2.1.1</ecNumber>
    </recommendedName>
</protein>
<organism evidence="11 12">
    <name type="scientific">Desulfomicrobium apsheronum</name>
    <dbReference type="NCBI Taxonomy" id="52560"/>
    <lineage>
        <taxon>Bacteria</taxon>
        <taxon>Pseudomonadati</taxon>
        <taxon>Thermodesulfobacteriota</taxon>
        <taxon>Desulfovibrionia</taxon>
        <taxon>Desulfovibrionales</taxon>
        <taxon>Desulfomicrobiaceae</taxon>
        <taxon>Desulfomicrobium</taxon>
    </lineage>
</organism>
<feature type="signal peptide" evidence="10">
    <location>
        <begin position="1"/>
        <end position="21"/>
    </location>
</feature>
<dbReference type="GO" id="GO:0004089">
    <property type="term" value="F:carbonate dehydratase activity"/>
    <property type="evidence" value="ECO:0007669"/>
    <property type="project" value="UniProtKB-EC"/>
</dbReference>
<gene>
    <name evidence="11" type="ORF">SAMN04488082_11737</name>
</gene>
<dbReference type="InterPro" id="IPR001765">
    <property type="entry name" value="Carbonic_anhydrase"/>
</dbReference>
<accession>A0A1I3XRZ7</accession>
<evidence type="ECO:0000256" key="9">
    <source>
        <dbReference type="SAM" id="Phobius"/>
    </source>
</evidence>
<keyword evidence="10" id="KW-0732">Signal</keyword>
<evidence type="ECO:0000256" key="6">
    <source>
        <dbReference type="ARBA" id="ARBA00048348"/>
    </source>
</evidence>
<evidence type="ECO:0000256" key="1">
    <source>
        <dbReference type="ARBA" id="ARBA00006217"/>
    </source>
</evidence>
<dbReference type="Gene3D" id="3.40.1050.10">
    <property type="entry name" value="Carbonic anhydrase"/>
    <property type="match status" value="1"/>
</dbReference>
<dbReference type="RefSeq" id="WP_092377318.1">
    <property type="nucleotide sequence ID" value="NZ_FORX01000017.1"/>
</dbReference>
<comment type="similarity">
    <text evidence="1">Belongs to the beta-class carbonic anhydrase family.</text>
</comment>
<dbReference type="SUPFAM" id="SSF53056">
    <property type="entry name" value="beta-carbonic anhydrase, cab"/>
    <property type="match status" value="1"/>
</dbReference>
<dbReference type="Proteomes" id="UP000198635">
    <property type="component" value="Unassembled WGS sequence"/>
</dbReference>
<keyword evidence="3 7" id="KW-0479">Metal-binding</keyword>
<dbReference type="SMART" id="SM00947">
    <property type="entry name" value="Pro_CA"/>
    <property type="match status" value="1"/>
</dbReference>
<keyword evidence="9" id="KW-0812">Transmembrane</keyword>
<dbReference type="InterPro" id="IPR036874">
    <property type="entry name" value="Carbonic_anhydrase_sf"/>
</dbReference>
<evidence type="ECO:0000256" key="10">
    <source>
        <dbReference type="SAM" id="SignalP"/>
    </source>
</evidence>
<feature type="transmembrane region" description="Helical" evidence="9">
    <location>
        <begin position="300"/>
        <end position="320"/>
    </location>
</feature>
<dbReference type="GO" id="GO:0008270">
    <property type="term" value="F:zinc ion binding"/>
    <property type="evidence" value="ECO:0007669"/>
    <property type="project" value="InterPro"/>
</dbReference>
<name>A0A1I3XRZ7_9BACT</name>
<evidence type="ECO:0000256" key="3">
    <source>
        <dbReference type="ARBA" id="ARBA00022723"/>
    </source>
</evidence>
<keyword evidence="12" id="KW-1185">Reference proteome</keyword>
<evidence type="ECO:0000256" key="4">
    <source>
        <dbReference type="ARBA" id="ARBA00022833"/>
    </source>
</evidence>
<proteinExistence type="inferred from homology"/>
<reference evidence="12" key="1">
    <citation type="submission" date="2016-10" db="EMBL/GenBank/DDBJ databases">
        <authorList>
            <person name="Varghese N."/>
            <person name="Submissions S."/>
        </authorList>
    </citation>
    <scope>NUCLEOTIDE SEQUENCE [LARGE SCALE GENOMIC DNA]</scope>
    <source>
        <strain evidence="12">DSM 5918</strain>
    </source>
</reference>
<keyword evidence="5" id="KW-0456">Lyase</keyword>
<feature type="region of interest" description="Disordered" evidence="8">
    <location>
        <begin position="258"/>
        <end position="296"/>
    </location>
</feature>
<evidence type="ECO:0000313" key="11">
    <source>
        <dbReference type="EMBL" id="SFK21821.1"/>
    </source>
</evidence>
<keyword evidence="9" id="KW-1133">Transmembrane helix</keyword>
<evidence type="ECO:0000256" key="7">
    <source>
        <dbReference type="PIRSR" id="PIRSR601765-1"/>
    </source>
</evidence>
<sequence>MYIKRLVLVFLLVLAPLAAMASAPGVHPVSPEKGLKMLTEGNLRFALGQSTHPNTSFSRRLLTTTEGQAPFATVIACSDSRVPVEILFDQGVGDLFVIKVAGNVADTDEIGSAEYGVDHLGTPVLMVLGHTYCGAVTAVTTGAEVHGSIPALVDNIVPAVEKARHEHPDADTSELIVKAIEANIWQAIEDLLGKSHAIADRAKDGRVVVVGAVYDILTGKVNILGAHPRQTELLGGVTPPAHADAAMHAEPAKDVAVHAEPAHAEPAHAEPADAAHAEAAVEKATAEGHSETAEAPSSGGFGFFSFIVFVLLLIGAVFVLDKKILNPDQD</sequence>
<dbReference type="STRING" id="52560.SAMN04488082_11737"/>
<comment type="cofactor">
    <cofactor evidence="7">
        <name>Zn(2+)</name>
        <dbReference type="ChEBI" id="CHEBI:29105"/>
    </cofactor>
    <text evidence="7">Binds 1 zinc ion per subunit.</text>
</comment>
<comment type="catalytic activity">
    <reaction evidence="6">
        <text>hydrogencarbonate + H(+) = CO2 + H2O</text>
        <dbReference type="Rhea" id="RHEA:10748"/>
        <dbReference type="ChEBI" id="CHEBI:15377"/>
        <dbReference type="ChEBI" id="CHEBI:15378"/>
        <dbReference type="ChEBI" id="CHEBI:16526"/>
        <dbReference type="ChEBI" id="CHEBI:17544"/>
        <dbReference type="EC" id="4.2.1.1"/>
    </reaction>
</comment>
<feature type="compositionally biased region" description="Basic and acidic residues" evidence="8">
    <location>
        <begin position="258"/>
        <end position="292"/>
    </location>
</feature>
<feature type="binding site" evidence="7">
    <location>
        <position position="77"/>
    </location>
    <ligand>
        <name>Zn(2+)</name>
        <dbReference type="ChEBI" id="CHEBI:29105"/>
    </ligand>
</feature>
<evidence type="ECO:0000256" key="8">
    <source>
        <dbReference type="SAM" id="MobiDB-lite"/>
    </source>
</evidence>
<feature type="binding site" evidence="7">
    <location>
        <position position="133"/>
    </location>
    <ligand>
        <name>Zn(2+)</name>
        <dbReference type="ChEBI" id="CHEBI:29105"/>
    </ligand>
</feature>
<keyword evidence="4 7" id="KW-0862">Zinc</keyword>
<dbReference type="EMBL" id="FORX01000017">
    <property type="protein sequence ID" value="SFK21821.1"/>
    <property type="molecule type" value="Genomic_DNA"/>
</dbReference>
<evidence type="ECO:0000256" key="2">
    <source>
        <dbReference type="ARBA" id="ARBA00012925"/>
    </source>
</evidence>
<dbReference type="OrthoDB" id="9797527at2"/>
<feature type="chain" id="PRO_5011606937" description="carbonic anhydrase" evidence="10">
    <location>
        <begin position="22"/>
        <end position="330"/>
    </location>
</feature>
<dbReference type="EC" id="4.2.1.1" evidence="2"/>
<dbReference type="PANTHER" id="PTHR11002:SF76">
    <property type="entry name" value="CARBONIC ANHYDRASE"/>
    <property type="match status" value="1"/>
</dbReference>
<feature type="binding site" evidence="7">
    <location>
        <position position="130"/>
    </location>
    <ligand>
        <name>Zn(2+)</name>
        <dbReference type="ChEBI" id="CHEBI:29105"/>
    </ligand>
</feature>
<evidence type="ECO:0000313" key="12">
    <source>
        <dbReference type="Proteomes" id="UP000198635"/>
    </source>
</evidence>
<dbReference type="CDD" id="cd03378">
    <property type="entry name" value="beta_CA_cladeC"/>
    <property type="match status" value="1"/>
</dbReference>
<dbReference type="Pfam" id="PF00484">
    <property type="entry name" value="Pro_CA"/>
    <property type="match status" value="1"/>
</dbReference>
<feature type="binding site" evidence="7">
    <location>
        <position position="79"/>
    </location>
    <ligand>
        <name>Zn(2+)</name>
        <dbReference type="ChEBI" id="CHEBI:29105"/>
    </ligand>
</feature>
<keyword evidence="9" id="KW-0472">Membrane</keyword>
<dbReference type="PANTHER" id="PTHR11002">
    <property type="entry name" value="CARBONIC ANHYDRASE"/>
    <property type="match status" value="1"/>
</dbReference>
<evidence type="ECO:0000256" key="5">
    <source>
        <dbReference type="ARBA" id="ARBA00023239"/>
    </source>
</evidence>
<dbReference type="AlphaFoldDB" id="A0A1I3XRZ7"/>